<protein>
    <submittedName>
        <fullName evidence="1">Uncharacterized protein</fullName>
    </submittedName>
</protein>
<sequence length="71" mass="8010">MPCWLRMSCEDSLTVQRCHTCVHRLPENQDVVQLAVRKTRELHPLSGKEIVCLQFSPPPFPFTQAAGTGDC</sequence>
<reference evidence="1 2" key="1">
    <citation type="submission" date="2019-05" db="EMBL/GenBank/DDBJ databases">
        <title>Another draft genome of Portunus trituberculatus and its Hox gene families provides insights of decapod evolution.</title>
        <authorList>
            <person name="Jeong J.-H."/>
            <person name="Song I."/>
            <person name="Kim S."/>
            <person name="Choi T."/>
            <person name="Kim D."/>
            <person name="Ryu S."/>
            <person name="Kim W."/>
        </authorList>
    </citation>
    <scope>NUCLEOTIDE SEQUENCE [LARGE SCALE GENOMIC DNA]</scope>
    <source>
        <tissue evidence="1">Muscle</tissue>
    </source>
</reference>
<comment type="caution">
    <text evidence="1">The sequence shown here is derived from an EMBL/GenBank/DDBJ whole genome shotgun (WGS) entry which is preliminary data.</text>
</comment>
<accession>A0A5B7G6P0</accession>
<evidence type="ECO:0000313" key="1">
    <source>
        <dbReference type="EMBL" id="MPC52748.1"/>
    </source>
</evidence>
<name>A0A5B7G6P0_PORTR</name>
<dbReference type="AlphaFoldDB" id="A0A5B7G6P0"/>
<keyword evidence="2" id="KW-1185">Reference proteome</keyword>
<gene>
    <name evidence="1" type="ORF">E2C01_046624</name>
</gene>
<organism evidence="1 2">
    <name type="scientific">Portunus trituberculatus</name>
    <name type="common">Swimming crab</name>
    <name type="synonym">Neptunus trituberculatus</name>
    <dbReference type="NCBI Taxonomy" id="210409"/>
    <lineage>
        <taxon>Eukaryota</taxon>
        <taxon>Metazoa</taxon>
        <taxon>Ecdysozoa</taxon>
        <taxon>Arthropoda</taxon>
        <taxon>Crustacea</taxon>
        <taxon>Multicrustacea</taxon>
        <taxon>Malacostraca</taxon>
        <taxon>Eumalacostraca</taxon>
        <taxon>Eucarida</taxon>
        <taxon>Decapoda</taxon>
        <taxon>Pleocyemata</taxon>
        <taxon>Brachyura</taxon>
        <taxon>Eubrachyura</taxon>
        <taxon>Portunoidea</taxon>
        <taxon>Portunidae</taxon>
        <taxon>Portuninae</taxon>
        <taxon>Portunus</taxon>
    </lineage>
</organism>
<evidence type="ECO:0000313" key="2">
    <source>
        <dbReference type="Proteomes" id="UP000324222"/>
    </source>
</evidence>
<dbReference type="Proteomes" id="UP000324222">
    <property type="component" value="Unassembled WGS sequence"/>
</dbReference>
<dbReference type="EMBL" id="VSRR010011121">
    <property type="protein sequence ID" value="MPC52748.1"/>
    <property type="molecule type" value="Genomic_DNA"/>
</dbReference>
<proteinExistence type="predicted"/>